<dbReference type="SMR" id="A0A482WQ72"/>
<comment type="similarity">
    <text evidence="2">Belongs to the glycosyl hydrolase 13 family.</text>
</comment>
<protein>
    <recommendedName>
        <fullName evidence="3">alpha-glucosidase</fullName>
        <ecNumber evidence="3">3.2.1.20</ecNumber>
    </recommendedName>
</protein>
<dbReference type="SUPFAM" id="SSF51445">
    <property type="entry name" value="(Trans)glycosidases"/>
    <property type="match status" value="1"/>
</dbReference>
<dbReference type="InterPro" id="IPR045857">
    <property type="entry name" value="O16G_dom_2"/>
</dbReference>
<name>A0A482WQ72_LAOST</name>
<dbReference type="Pfam" id="PF00128">
    <property type="entry name" value="Alpha-amylase"/>
    <property type="match status" value="1"/>
</dbReference>
<keyword evidence="6" id="KW-0472">Membrane</keyword>
<evidence type="ECO:0000259" key="7">
    <source>
        <dbReference type="SMART" id="SM00642"/>
    </source>
</evidence>
<dbReference type="FunFam" id="3.90.400.10:FF:000001">
    <property type="entry name" value="Maltase A3, isoform A"/>
    <property type="match status" value="1"/>
</dbReference>
<dbReference type="GO" id="GO:0005975">
    <property type="term" value="P:carbohydrate metabolic process"/>
    <property type="evidence" value="ECO:0007669"/>
    <property type="project" value="InterPro"/>
</dbReference>
<evidence type="ECO:0000256" key="5">
    <source>
        <dbReference type="ARBA" id="ARBA00023295"/>
    </source>
</evidence>
<gene>
    <name evidence="8" type="ORF">LSTR_LSTR013008</name>
</gene>
<evidence type="ECO:0000256" key="3">
    <source>
        <dbReference type="ARBA" id="ARBA00012741"/>
    </source>
</evidence>
<feature type="domain" description="Glycosyl hydrolase family 13 catalytic" evidence="7">
    <location>
        <begin position="1"/>
        <end position="366"/>
    </location>
</feature>
<dbReference type="GO" id="GO:0004558">
    <property type="term" value="F:alpha-1,4-glucosidase activity"/>
    <property type="evidence" value="ECO:0007669"/>
    <property type="project" value="UniProtKB-EC"/>
</dbReference>
<dbReference type="FunCoup" id="A0A482WQ72">
    <property type="interactions" value="23"/>
</dbReference>
<sequence>MADYFKEIGVGAVWLNPIFESPMEDFGYDISNYRKIDKTFGTIDDLVSLAKKLKSMDIKLILDFVPNHSSDKNDWFQKSIKRTKPYDNYYIWKAPKGFDSSGKPIPPNNWISVFNLKSAWTYNKERGEFYLHTFLDKQPDLNYRCDELVQEMKGILTFWMDKGVDGFRIDAVPYLVEDESFADETYIDPDGSKIDYFNLIHNLTMDQPETFLVIKEWRDLLDEYTKKYNTTLKSRSLVDSVLKLNRKSRTTKMPFNFQLISRVTPQSNATDIADVVTSWLTNMPKGTWANWVIGNHDNFRVATRYGVEMTDALNMLVTLLPGTTVTYYGEELGMEDVFVRWDQTVDPQGIVLGEKNYLTATRDACRSPMQWNSGISAGFSTNETNWLPVNPNYWRINVEAQRKSKVSHLMNYKYLVEARKTDTIRYGSFKMYTQGDWILIFTRILKDNPTFLAVINMGTEEAHPDLSKVNIDNLPEKMYVYVSSINSYYQRGNLVSTSKDILHLRPKAALVFTTQNPLKSGATTTTVSIFAIAVGFLLKFVMC</sequence>
<evidence type="ECO:0000313" key="8">
    <source>
        <dbReference type="EMBL" id="RZF35392.1"/>
    </source>
</evidence>
<proteinExistence type="inferred from homology"/>
<dbReference type="Gene3D" id="2.60.40.1180">
    <property type="entry name" value="Golgi alpha-mannosidase II"/>
    <property type="match status" value="1"/>
</dbReference>
<comment type="catalytic activity">
    <reaction evidence="1">
        <text>Hydrolysis of terminal, non-reducing (1-&gt;4)-linked alpha-D-glucose residues with release of alpha-D-glucose.</text>
        <dbReference type="EC" id="3.2.1.20"/>
    </reaction>
</comment>
<dbReference type="EC" id="3.2.1.20" evidence="3"/>
<comment type="caution">
    <text evidence="8">The sequence shown here is derived from an EMBL/GenBank/DDBJ whole genome shotgun (WGS) entry which is preliminary data.</text>
</comment>
<dbReference type="Proteomes" id="UP000291343">
    <property type="component" value="Unassembled WGS sequence"/>
</dbReference>
<keyword evidence="6" id="KW-0812">Transmembrane</keyword>
<dbReference type="AlphaFoldDB" id="A0A482WQ72"/>
<reference evidence="8 9" key="1">
    <citation type="journal article" date="2017" name="Gigascience">
        <title>Genome sequence of the small brown planthopper, Laodelphax striatellus.</title>
        <authorList>
            <person name="Zhu J."/>
            <person name="Jiang F."/>
            <person name="Wang X."/>
            <person name="Yang P."/>
            <person name="Bao Y."/>
            <person name="Zhao W."/>
            <person name="Wang W."/>
            <person name="Lu H."/>
            <person name="Wang Q."/>
            <person name="Cui N."/>
            <person name="Li J."/>
            <person name="Chen X."/>
            <person name="Luo L."/>
            <person name="Yu J."/>
            <person name="Kang L."/>
            <person name="Cui F."/>
        </authorList>
    </citation>
    <scope>NUCLEOTIDE SEQUENCE [LARGE SCALE GENOMIC DNA]</scope>
    <source>
        <strain evidence="8">Lst14</strain>
    </source>
</reference>
<dbReference type="OrthoDB" id="1740265at2759"/>
<dbReference type="InterPro" id="IPR013780">
    <property type="entry name" value="Glyco_hydro_b"/>
</dbReference>
<dbReference type="Gene3D" id="3.90.400.10">
    <property type="entry name" value="Oligo-1,6-glucosidase, Domain 2"/>
    <property type="match status" value="1"/>
</dbReference>
<dbReference type="InterPro" id="IPR006047">
    <property type="entry name" value="GH13_cat_dom"/>
</dbReference>
<keyword evidence="4" id="KW-0325">Glycoprotein</keyword>
<keyword evidence="9" id="KW-1185">Reference proteome</keyword>
<dbReference type="InterPro" id="IPR017853">
    <property type="entry name" value="GH"/>
</dbReference>
<keyword evidence="5" id="KW-0378">Hydrolase</keyword>
<organism evidence="8 9">
    <name type="scientific">Laodelphax striatellus</name>
    <name type="common">Small brown planthopper</name>
    <name type="synonym">Delphax striatella</name>
    <dbReference type="NCBI Taxonomy" id="195883"/>
    <lineage>
        <taxon>Eukaryota</taxon>
        <taxon>Metazoa</taxon>
        <taxon>Ecdysozoa</taxon>
        <taxon>Arthropoda</taxon>
        <taxon>Hexapoda</taxon>
        <taxon>Insecta</taxon>
        <taxon>Pterygota</taxon>
        <taxon>Neoptera</taxon>
        <taxon>Paraneoptera</taxon>
        <taxon>Hemiptera</taxon>
        <taxon>Auchenorrhyncha</taxon>
        <taxon>Fulgoroidea</taxon>
        <taxon>Delphacidae</taxon>
        <taxon>Criomorphinae</taxon>
        <taxon>Laodelphax</taxon>
    </lineage>
</organism>
<accession>A0A482WQ72</accession>
<keyword evidence="6" id="KW-1133">Transmembrane helix</keyword>
<keyword evidence="5" id="KW-0326">Glycosidase</keyword>
<dbReference type="STRING" id="195883.A0A482WQ72"/>
<dbReference type="SMART" id="SM00642">
    <property type="entry name" value="Aamy"/>
    <property type="match status" value="1"/>
</dbReference>
<evidence type="ECO:0000256" key="1">
    <source>
        <dbReference type="ARBA" id="ARBA00001657"/>
    </source>
</evidence>
<dbReference type="InParanoid" id="A0A482WQ72"/>
<evidence type="ECO:0000256" key="6">
    <source>
        <dbReference type="SAM" id="Phobius"/>
    </source>
</evidence>
<evidence type="ECO:0000256" key="2">
    <source>
        <dbReference type="ARBA" id="ARBA00008061"/>
    </source>
</evidence>
<evidence type="ECO:0000256" key="4">
    <source>
        <dbReference type="ARBA" id="ARBA00023180"/>
    </source>
</evidence>
<dbReference type="EMBL" id="QKKF02028500">
    <property type="protein sequence ID" value="RZF35392.1"/>
    <property type="molecule type" value="Genomic_DNA"/>
</dbReference>
<dbReference type="PANTHER" id="PTHR10357">
    <property type="entry name" value="ALPHA-AMYLASE FAMILY MEMBER"/>
    <property type="match status" value="1"/>
</dbReference>
<dbReference type="Gene3D" id="3.20.20.80">
    <property type="entry name" value="Glycosidases"/>
    <property type="match status" value="1"/>
</dbReference>
<dbReference type="PANTHER" id="PTHR10357:SF179">
    <property type="entry name" value="NEUTRAL AND BASIC AMINO ACID TRANSPORT PROTEIN RBAT"/>
    <property type="match status" value="1"/>
</dbReference>
<feature type="transmembrane region" description="Helical" evidence="6">
    <location>
        <begin position="521"/>
        <end position="541"/>
    </location>
</feature>
<evidence type="ECO:0000313" key="9">
    <source>
        <dbReference type="Proteomes" id="UP000291343"/>
    </source>
</evidence>